<accession>A0A0E9SJP5</accession>
<proteinExistence type="predicted"/>
<dbReference type="EMBL" id="GBXM01067692">
    <property type="protein sequence ID" value="JAH40885.1"/>
    <property type="molecule type" value="Transcribed_RNA"/>
</dbReference>
<dbReference type="AlphaFoldDB" id="A0A0E9SJP5"/>
<reference evidence="1" key="1">
    <citation type="submission" date="2014-11" db="EMBL/GenBank/DDBJ databases">
        <authorList>
            <person name="Amaro Gonzalez C."/>
        </authorList>
    </citation>
    <scope>NUCLEOTIDE SEQUENCE</scope>
</reference>
<sequence length="29" mass="3249">MHSHSILFAGFILFCNPSKNSPMVEICPK</sequence>
<name>A0A0E9SJP5_ANGAN</name>
<evidence type="ECO:0000313" key="1">
    <source>
        <dbReference type="EMBL" id="JAH40885.1"/>
    </source>
</evidence>
<reference evidence="1" key="2">
    <citation type="journal article" date="2015" name="Fish Shellfish Immunol.">
        <title>Early steps in the European eel (Anguilla anguilla)-Vibrio vulnificus interaction in the gills: Role of the RtxA13 toxin.</title>
        <authorList>
            <person name="Callol A."/>
            <person name="Pajuelo D."/>
            <person name="Ebbesson L."/>
            <person name="Teles M."/>
            <person name="MacKenzie S."/>
            <person name="Amaro C."/>
        </authorList>
    </citation>
    <scope>NUCLEOTIDE SEQUENCE</scope>
</reference>
<organism evidence="1">
    <name type="scientific">Anguilla anguilla</name>
    <name type="common">European freshwater eel</name>
    <name type="synonym">Muraena anguilla</name>
    <dbReference type="NCBI Taxonomy" id="7936"/>
    <lineage>
        <taxon>Eukaryota</taxon>
        <taxon>Metazoa</taxon>
        <taxon>Chordata</taxon>
        <taxon>Craniata</taxon>
        <taxon>Vertebrata</taxon>
        <taxon>Euteleostomi</taxon>
        <taxon>Actinopterygii</taxon>
        <taxon>Neopterygii</taxon>
        <taxon>Teleostei</taxon>
        <taxon>Anguilliformes</taxon>
        <taxon>Anguillidae</taxon>
        <taxon>Anguilla</taxon>
    </lineage>
</organism>
<protein>
    <submittedName>
        <fullName evidence="1">Uncharacterized protein</fullName>
    </submittedName>
</protein>